<organism evidence="1 2">
    <name type="scientific">Ramlibacter humi</name>
    <dbReference type="NCBI Taxonomy" id="2530451"/>
    <lineage>
        <taxon>Bacteria</taxon>
        <taxon>Pseudomonadati</taxon>
        <taxon>Pseudomonadota</taxon>
        <taxon>Betaproteobacteria</taxon>
        <taxon>Burkholderiales</taxon>
        <taxon>Comamonadaceae</taxon>
        <taxon>Ramlibacter</taxon>
    </lineage>
</organism>
<evidence type="ECO:0000313" key="2">
    <source>
        <dbReference type="Proteomes" id="UP000297839"/>
    </source>
</evidence>
<name>A0A4Z0BE40_9BURK</name>
<evidence type="ECO:0000313" key="1">
    <source>
        <dbReference type="EMBL" id="TFY96168.1"/>
    </source>
</evidence>
<dbReference type="RefSeq" id="WP_135251785.1">
    <property type="nucleotide sequence ID" value="NZ_SMLK01000015.1"/>
</dbReference>
<comment type="caution">
    <text evidence="1">The sequence shown here is derived from an EMBL/GenBank/DDBJ whole genome shotgun (WGS) entry which is preliminary data.</text>
</comment>
<sequence length="73" mass="7916">MPAFKSRQPDAGCRDTKLGLILAHKSLGIAARLDQETVVEAAARSMHAIHFDHVRNQVAALAARLRGEFDPPA</sequence>
<keyword evidence="2" id="KW-1185">Reference proteome</keyword>
<dbReference type="AlphaFoldDB" id="A0A4Z0BE40"/>
<reference evidence="1 2" key="1">
    <citation type="submission" date="2019-03" db="EMBL/GenBank/DDBJ databases">
        <title>Ramlibacter sp. 18x22-1, whole genome shotgun sequence.</title>
        <authorList>
            <person name="Zhang X."/>
            <person name="Feng G."/>
            <person name="Zhu H."/>
        </authorList>
    </citation>
    <scope>NUCLEOTIDE SEQUENCE [LARGE SCALE GENOMIC DNA]</scope>
    <source>
        <strain evidence="1 2">18x22-1</strain>
    </source>
</reference>
<dbReference type="Proteomes" id="UP000297839">
    <property type="component" value="Unassembled WGS sequence"/>
</dbReference>
<proteinExistence type="predicted"/>
<protein>
    <submittedName>
        <fullName evidence="1">Uncharacterized protein</fullName>
    </submittedName>
</protein>
<dbReference type="EMBL" id="SMLK01000015">
    <property type="protein sequence ID" value="TFY96168.1"/>
    <property type="molecule type" value="Genomic_DNA"/>
</dbReference>
<accession>A0A4Z0BE40</accession>
<gene>
    <name evidence="1" type="ORF">EZ216_21120</name>
</gene>